<organism evidence="2 3">
    <name type="scientific">Escherichia phage vB_EcoS-BECP10</name>
    <dbReference type="NCBI Taxonomy" id="2797407"/>
    <lineage>
        <taxon>Viruses</taxon>
        <taxon>Duplodnaviria</taxon>
        <taxon>Heunggongvirae</taxon>
        <taxon>Uroviricota</taxon>
        <taxon>Caudoviricetes</taxon>
        <taxon>Drexlerviridae</taxon>
        <taxon>Rogunavirinae</taxon>
        <taxon>Rogunavirus</taxon>
        <taxon>Rogunavirus BECP10</taxon>
    </lineage>
</organism>
<evidence type="ECO:0000313" key="2">
    <source>
        <dbReference type="EMBL" id="QQM15549.1"/>
    </source>
</evidence>
<name>A0A7T7GU14_9CAUD</name>
<accession>A0A7T7GU14</accession>
<dbReference type="PIRSF" id="PIRSF029215">
    <property type="entry name" value="UCP029215"/>
    <property type="match status" value="1"/>
</dbReference>
<reference evidence="2 3" key="1">
    <citation type="submission" date="2020-11" db="EMBL/GenBank/DDBJ databases">
        <title>Complete genome sequence of Escherichia phage vB_EcoS-BECP10.</title>
        <authorList>
            <person name="Park D."/>
            <person name="Park J."/>
        </authorList>
    </citation>
    <scope>NUCLEOTIDE SEQUENCE [LARGE SCALE GENOMIC DNA]</scope>
</reference>
<dbReference type="GO" id="GO:0006508">
    <property type="term" value="P:proteolysis"/>
    <property type="evidence" value="ECO:0007669"/>
    <property type="project" value="UniProtKB-KW"/>
</dbReference>
<keyword evidence="1" id="KW-0175">Coiled coil</keyword>
<sequence length="373" mass="40367">MKSKMRYDSAKVKARFDENGFLVDTPVVARVGVQTYYMPDGSERREFRPASEVFKADSLQSYQGKPLTLGHVVVNSENAKELVVGSVSGSAMRQDSAVIVPLTVYDKEAIEKAKSGVAGELSVGYNTVDIESPGWGSNETGEYKLDGEYASQDEIPADWVRFDALQTNIVVNHIALVYKGRAGIAKLNLDAEQENPYTDTVQSNKEDKLMIKIKLDGEQEFEIAPEVANHIEAVKADAEQAKAKADTLEAERDALKAKVDGIPAEIEAAVAKAKADADELATLVAVAAEAGVKCDGLDAKAIKVAYVKEVSGLDVSEKSDAYIDAAFDIAKESDKMAEVRKATIASDKSDSKEELTLIDPRARIAKAKSNKEK</sequence>
<dbReference type="EMBL" id="MW286156">
    <property type="protein sequence ID" value="QQM15549.1"/>
    <property type="molecule type" value="Genomic_DNA"/>
</dbReference>
<keyword evidence="3" id="KW-1185">Reference proteome</keyword>
<evidence type="ECO:0000256" key="1">
    <source>
        <dbReference type="SAM" id="Coils"/>
    </source>
</evidence>
<dbReference type="Proteomes" id="UP000595854">
    <property type="component" value="Segment"/>
</dbReference>
<gene>
    <name evidence="2" type="ORF">BECP10_00060</name>
</gene>
<dbReference type="InterPro" id="IPR016913">
    <property type="entry name" value="UCP029215"/>
</dbReference>
<dbReference type="GO" id="GO:0008233">
    <property type="term" value="F:peptidase activity"/>
    <property type="evidence" value="ECO:0007669"/>
    <property type="project" value="UniProtKB-KW"/>
</dbReference>
<proteinExistence type="predicted"/>
<dbReference type="Pfam" id="PF09979">
    <property type="entry name" value="DUF2213"/>
    <property type="match status" value="2"/>
</dbReference>
<feature type="coiled-coil region" evidence="1">
    <location>
        <begin position="231"/>
        <end position="258"/>
    </location>
</feature>
<evidence type="ECO:0000313" key="3">
    <source>
        <dbReference type="Proteomes" id="UP000595854"/>
    </source>
</evidence>
<keyword evidence="2" id="KW-0645">Protease</keyword>
<protein>
    <submittedName>
        <fullName evidence="2">Prohead protease</fullName>
    </submittedName>
</protein>
<keyword evidence="2" id="KW-0378">Hydrolase</keyword>